<comment type="caution">
    <text evidence="1">The sequence shown here is derived from an EMBL/GenBank/DDBJ whole genome shotgun (WGS) entry which is preliminary data.</text>
</comment>
<dbReference type="EMBL" id="JARXHW010000032">
    <property type="protein sequence ID" value="MDQ8208489.1"/>
    <property type="molecule type" value="Genomic_DNA"/>
</dbReference>
<evidence type="ECO:0008006" key="3">
    <source>
        <dbReference type="Google" id="ProtNLM"/>
    </source>
</evidence>
<keyword evidence="2" id="KW-1185">Reference proteome</keyword>
<protein>
    <recommendedName>
        <fullName evidence="3">DUF2946 domain-containing protein</fullName>
    </recommendedName>
</protein>
<accession>A0ABU1AWF9</accession>
<reference evidence="1 2" key="1">
    <citation type="submission" date="2023-04" db="EMBL/GenBank/DDBJ databases">
        <title>A novel bacteria isolated from coastal sediment.</title>
        <authorList>
            <person name="Liu X.-J."/>
            <person name="Du Z.-J."/>
        </authorList>
    </citation>
    <scope>NUCLEOTIDE SEQUENCE [LARGE SCALE GENOMIC DNA]</scope>
    <source>
        <strain evidence="1 2">SDUM461003</strain>
    </source>
</reference>
<evidence type="ECO:0000313" key="1">
    <source>
        <dbReference type="EMBL" id="MDQ8208489.1"/>
    </source>
</evidence>
<evidence type="ECO:0000313" key="2">
    <source>
        <dbReference type="Proteomes" id="UP001225316"/>
    </source>
</evidence>
<proteinExistence type="predicted"/>
<organism evidence="1 2">
    <name type="scientific">Thalassobacterium maritimum</name>
    <dbReference type="NCBI Taxonomy" id="3041265"/>
    <lineage>
        <taxon>Bacteria</taxon>
        <taxon>Pseudomonadati</taxon>
        <taxon>Verrucomicrobiota</taxon>
        <taxon>Opitutia</taxon>
        <taxon>Puniceicoccales</taxon>
        <taxon>Coraliomargaritaceae</taxon>
        <taxon>Thalassobacterium</taxon>
    </lineage>
</organism>
<dbReference type="Proteomes" id="UP001225316">
    <property type="component" value="Unassembled WGS sequence"/>
</dbReference>
<sequence length="128" mass="14091">MLRHCFKILLLLLSGWLLTGPLALLQLGAWGWMLASYSQQSSLEQAIVETFGDERPCDLCRVIDAVEETESNSDTAQRSDSKDIKLMLGLSRAIEVIVPTQAYAPKAAIVCKPENAQQRVPTPPPRVA</sequence>
<gene>
    <name evidence="1" type="ORF">QEH52_13275</name>
</gene>
<name>A0ABU1AWF9_9BACT</name>
<dbReference type="RefSeq" id="WP_308951093.1">
    <property type="nucleotide sequence ID" value="NZ_JARXHW010000032.1"/>
</dbReference>